<dbReference type="EMBL" id="BDGG01000006">
    <property type="protein sequence ID" value="GAV00383.1"/>
    <property type="molecule type" value="Genomic_DNA"/>
</dbReference>
<dbReference type="AlphaFoldDB" id="A0A1D1VJU6"/>
<accession>A0A1D1VJU6</accession>
<dbReference type="Proteomes" id="UP000186922">
    <property type="component" value="Unassembled WGS sequence"/>
</dbReference>
<keyword evidence="2" id="KW-1185">Reference proteome</keyword>
<gene>
    <name evidence="1" type="primary">RvY_11241-1</name>
    <name evidence="1" type="synonym">RvY_11241.1</name>
    <name evidence="1" type="ORF">RvY_11241</name>
</gene>
<comment type="caution">
    <text evidence="1">The sequence shown here is derived from an EMBL/GenBank/DDBJ whole genome shotgun (WGS) entry which is preliminary data.</text>
</comment>
<protein>
    <submittedName>
        <fullName evidence="1">Uncharacterized protein</fullName>
    </submittedName>
</protein>
<name>A0A1D1VJU6_RAMVA</name>
<evidence type="ECO:0000313" key="2">
    <source>
        <dbReference type="Proteomes" id="UP000186922"/>
    </source>
</evidence>
<proteinExistence type="predicted"/>
<organism evidence="1 2">
    <name type="scientific">Ramazzottius varieornatus</name>
    <name type="common">Water bear</name>
    <name type="synonym">Tardigrade</name>
    <dbReference type="NCBI Taxonomy" id="947166"/>
    <lineage>
        <taxon>Eukaryota</taxon>
        <taxon>Metazoa</taxon>
        <taxon>Ecdysozoa</taxon>
        <taxon>Tardigrada</taxon>
        <taxon>Eutardigrada</taxon>
        <taxon>Parachela</taxon>
        <taxon>Hypsibioidea</taxon>
        <taxon>Ramazzottiidae</taxon>
        <taxon>Ramazzottius</taxon>
    </lineage>
</organism>
<reference evidence="1 2" key="1">
    <citation type="journal article" date="2016" name="Nat. Commun.">
        <title>Extremotolerant tardigrade genome and improved radiotolerance of human cultured cells by tardigrade-unique protein.</title>
        <authorList>
            <person name="Hashimoto T."/>
            <person name="Horikawa D.D."/>
            <person name="Saito Y."/>
            <person name="Kuwahara H."/>
            <person name="Kozuka-Hata H."/>
            <person name="Shin-I T."/>
            <person name="Minakuchi Y."/>
            <person name="Ohishi K."/>
            <person name="Motoyama A."/>
            <person name="Aizu T."/>
            <person name="Enomoto A."/>
            <person name="Kondo K."/>
            <person name="Tanaka S."/>
            <person name="Hara Y."/>
            <person name="Koshikawa S."/>
            <person name="Sagara H."/>
            <person name="Miura T."/>
            <person name="Yokobori S."/>
            <person name="Miyagawa K."/>
            <person name="Suzuki Y."/>
            <person name="Kubo T."/>
            <person name="Oyama M."/>
            <person name="Kohara Y."/>
            <person name="Fujiyama A."/>
            <person name="Arakawa K."/>
            <person name="Katayama T."/>
            <person name="Toyoda A."/>
            <person name="Kunieda T."/>
        </authorList>
    </citation>
    <scope>NUCLEOTIDE SEQUENCE [LARGE SCALE GENOMIC DNA]</scope>
    <source>
        <strain evidence="1 2">YOKOZUNA-1</strain>
    </source>
</reference>
<sequence>MVREGKDAATRTSQQLQRWKCVGAAGQMINAAVKRVCPSFGALAALSFSTRPTLTLPRLAKAYNAVKRKLRQDHMSPAVNVTAGKKIMRLTSH</sequence>
<evidence type="ECO:0000313" key="1">
    <source>
        <dbReference type="EMBL" id="GAV00383.1"/>
    </source>
</evidence>